<proteinExistence type="predicted"/>
<gene>
    <name evidence="1" type="ORF">A3J61_01245</name>
</gene>
<protein>
    <recommendedName>
        <fullName evidence="3">N-acetyltransferase domain-containing protein</fullName>
    </recommendedName>
</protein>
<accession>A0A1F6VSN5</accession>
<dbReference type="Proteomes" id="UP000179686">
    <property type="component" value="Unassembled WGS sequence"/>
</dbReference>
<dbReference type="InterPro" id="IPR016181">
    <property type="entry name" value="Acyl_CoA_acyltransferase"/>
</dbReference>
<dbReference type="AlphaFoldDB" id="A0A1F6VSN5"/>
<name>A0A1F6VSN5_9BACT</name>
<evidence type="ECO:0008006" key="3">
    <source>
        <dbReference type="Google" id="ProtNLM"/>
    </source>
</evidence>
<sequence length="160" mass="18304">MTRDEILAKQMKIAEEFFGTENDPDQMPINSESTKKLDTLCDCWLSSEFDEYGEPISWAIVMPTQKALAINFLNKKITERQLLELTMPSDIYDAIYFASVITVPEHRGKGLALKVVLKALEKMSVTKDVMYFTWPTTKEGESLLTKTQLFLGKEVKIRSQ</sequence>
<reference evidence="1 2" key="1">
    <citation type="journal article" date="2016" name="Nat. Commun.">
        <title>Thousands of microbial genomes shed light on interconnected biogeochemical processes in an aquifer system.</title>
        <authorList>
            <person name="Anantharaman K."/>
            <person name="Brown C.T."/>
            <person name="Hug L.A."/>
            <person name="Sharon I."/>
            <person name="Castelle C.J."/>
            <person name="Probst A.J."/>
            <person name="Thomas B.C."/>
            <person name="Singh A."/>
            <person name="Wilkins M.J."/>
            <person name="Karaoz U."/>
            <person name="Brodie E.L."/>
            <person name="Williams K.H."/>
            <person name="Hubbard S.S."/>
            <person name="Banfield J.F."/>
        </authorList>
    </citation>
    <scope>NUCLEOTIDE SEQUENCE [LARGE SCALE GENOMIC DNA]</scope>
</reference>
<comment type="caution">
    <text evidence="1">The sequence shown here is derived from an EMBL/GenBank/DDBJ whole genome shotgun (WGS) entry which is preliminary data.</text>
</comment>
<dbReference type="Gene3D" id="3.40.630.30">
    <property type="match status" value="1"/>
</dbReference>
<dbReference type="SUPFAM" id="SSF55729">
    <property type="entry name" value="Acyl-CoA N-acyltransferases (Nat)"/>
    <property type="match status" value="1"/>
</dbReference>
<organism evidence="1 2">
    <name type="scientific">Candidatus Nomurabacteria bacterium RIFCSPHIGHO2_02_FULL_38_15</name>
    <dbReference type="NCBI Taxonomy" id="1801752"/>
    <lineage>
        <taxon>Bacteria</taxon>
        <taxon>Candidatus Nomuraibacteriota</taxon>
    </lineage>
</organism>
<evidence type="ECO:0000313" key="1">
    <source>
        <dbReference type="EMBL" id="OGI72576.1"/>
    </source>
</evidence>
<evidence type="ECO:0000313" key="2">
    <source>
        <dbReference type="Proteomes" id="UP000179686"/>
    </source>
</evidence>
<dbReference type="EMBL" id="MFUC01000004">
    <property type="protein sequence ID" value="OGI72576.1"/>
    <property type="molecule type" value="Genomic_DNA"/>
</dbReference>